<sequence length="1823" mass="207218">MSEETNIPEIESLSFRDFQSAGEDKGGFETDDALSALLPLMQEVLQAHDRGMVAPLSSLDDLKVTHGHVWYHAGAELKPSNSRSIRAVEGDDRGEFFDVVDRRSVDADLNEGTLESTNKRIWSDDTAPPQPCYVTHYRSWEHLCGQHDALTDIFSLGMLLAALATGLDLATEEGLETFADGRDSIHSLCPRLHPVVASAILRMTELRRSDRVQDLRILISYLKNYRDQKPTDDLNLINEPGFVSAPLNDRRQMIHAKLRDRLFEVNKRNRLIHFRPTMQTVNLTVSSVPTMLDYRNIRPEQLFTWQDWLADSLAKEKEIPLNRYLRFEDAAYLPNSLDTIRRDANRDRKEYGFAQLRLVIAFFRWHNLKEDKNTRIHSPLLLHPVELVKKKGVRDSWHLQAVGSVAEVNPVLRHYLKQLYNLDLPEAIDLQETSVDSLYEALKKQINASEPAVEVKKLDRPRIDLIYETARKRLDKFLHRRKLSGRSVRSYDSLSYSYKRNNFQPLGLQIFLHRVQHTELPLEHLVRDRPAPRMPQVAAAPTMEKKRESYSLREGSEENPYVWDFDLCSLTLGNFNYRKMSLVRDYNTLLEQERPNNAFDEVFSLLDDEVETPEVPELPMDEQHLIVAADPTQVSAIAAARSGQNLIIQGPPGTGKSQTITNLITNYVAEGKRVLFVCEKRAALDVVYHRLASQGLDRVTCLIHDSQADKKSFIHDLRDTYEAFTSDAAASNSLEAQASDACKTAQRELEVIERFAEAMSSRRKDGSYSVEELLERLLSLGGKAEGAGDDESLPGYEEWVEHGPTVRRLGQALDDIDLGNIYAATPFKFLKNSCYNWENPVASLKAKIAQAQEGVSTAHESSKDFAFSTTTCSLDELLYLSFVAESARFLARRNLLGLLDPNNQNAQDFASFVKNRDKQFKQLEKAQQHTKNWRIKIEPSEVDAALAQATALENSALKFFQPKFWKLRKIMRGQYNFSAHTIAPSWSDILSKLRTEYQEADQLRELEDTMSDSLGVTELDQVREKVEEFVARRSAVTVDREDDTAFYQSLLKEDDQTRATVETLASMQEPLRQLSSLLDEFVMQPGGYLLPELLDVLSQLEKSVSLLPEILPELLDLSDASAIFHETLRTREFTPDDFERHCAAKSLELAYREDRSLKRFEGWILRRHSKRIRHARDHWMSLNGERTVDRVRRNFRTAFDTASKPAAQLSEPEKEAKKIFNRGRRELEHEFSKTMRYRSIRDLSSGDSGKVLNGLKPIWLMSPLSISDTIALGEVDFDVVLFDEASQIRLEEAVPAIYRAEQVIVVGDEMQLPPTDFFASKGDDDNTLIFEDEDEQEEYDLGADSFLSHAERSLSSTMLGWHYRSHFESLISFSNRKFYHGKLLTIPDLLADSGKNTPLSSQTGEDAPDHSEEILSRSISFPFQHSAVYENRKNSQEAYYIAHQVRGILARNTGLSIGIVAFSEAQQNEIDSALTRLADEDETFRTQLADEVEREEDGQFCGLFVKNLENVQGDERDIMILSICYGPDAKGKMRMNFGPINRTGGEKRLNVIFSRAKKHMVIVSSIRSNAITNDYNDGARCLKQFLEYAEAVCTGNDAAARRVLGISAGDVETASSSALSQTLRSALIERGYHVDSQVGQSNFRCDLALRHAGEENYQLGILLVDSETSENVPIIEQYVLRPSLLESFGWRVLEVLAKDWHDAPDEVLEKIDRLMTDPHADLEESPDEDPEPTVEAEALDEILPEPETDPISEGETTSLIHGEDGNVKFWTIQRVGNSITVHFGKQGTNGQTRERSHDTESKAITDYNRAIRQKKRKGYTENH</sequence>
<reference evidence="3" key="1">
    <citation type="submission" date="2024-07" db="EMBL/GenBank/DDBJ databases">
        <title>Complete genome sequence of Verrucomicrobiaceae bacterium NT6N.</title>
        <authorList>
            <person name="Huang C."/>
            <person name="Takami H."/>
            <person name="Hamasaki K."/>
        </authorList>
    </citation>
    <scope>NUCLEOTIDE SEQUENCE</scope>
    <source>
        <strain evidence="3">NT6N</strain>
    </source>
</reference>
<dbReference type="PROSITE" id="PS51977">
    <property type="entry name" value="WGR"/>
    <property type="match status" value="1"/>
</dbReference>
<dbReference type="InterPro" id="IPR041679">
    <property type="entry name" value="DNA2/NAM7-like_C"/>
</dbReference>
<dbReference type="InterPro" id="IPR047187">
    <property type="entry name" value="SF1_C_Upf1"/>
</dbReference>
<dbReference type="CDD" id="cd18808">
    <property type="entry name" value="SF1_C_Upf1"/>
    <property type="match status" value="1"/>
</dbReference>
<feature type="domain" description="WGR" evidence="2">
    <location>
        <begin position="1739"/>
        <end position="1823"/>
    </location>
</feature>
<keyword evidence="3" id="KW-0378">Hydrolase</keyword>
<dbReference type="Gene3D" id="2.20.140.10">
    <property type="entry name" value="WGR domain"/>
    <property type="match status" value="1"/>
</dbReference>
<accession>A0AAT9FM37</accession>
<keyword evidence="3" id="KW-0067">ATP-binding</keyword>
<feature type="compositionally biased region" description="Acidic residues" evidence="1">
    <location>
        <begin position="1740"/>
        <end position="1752"/>
    </location>
</feature>
<name>A0AAT9FM37_9BACT</name>
<dbReference type="InterPro" id="IPR008893">
    <property type="entry name" value="WGR_domain"/>
</dbReference>
<evidence type="ECO:0000313" key="3">
    <source>
        <dbReference type="EMBL" id="BDS07076.1"/>
    </source>
</evidence>
<dbReference type="InterPro" id="IPR027417">
    <property type="entry name" value="P-loop_NTPase"/>
</dbReference>
<protein>
    <submittedName>
        <fullName evidence="3">DNA helicase</fullName>
    </submittedName>
</protein>
<proteinExistence type="predicted"/>
<dbReference type="Gene3D" id="1.10.510.10">
    <property type="entry name" value="Transferase(Phosphotransferase) domain 1"/>
    <property type="match status" value="1"/>
</dbReference>
<dbReference type="PANTHER" id="PTHR10887">
    <property type="entry name" value="DNA2/NAM7 HELICASE FAMILY"/>
    <property type="match status" value="1"/>
</dbReference>
<dbReference type="Pfam" id="PF13086">
    <property type="entry name" value="AAA_11"/>
    <property type="match status" value="2"/>
</dbReference>
<dbReference type="GO" id="GO:0004386">
    <property type="term" value="F:helicase activity"/>
    <property type="evidence" value="ECO:0007669"/>
    <property type="project" value="UniProtKB-KW"/>
</dbReference>
<dbReference type="InterPro" id="IPR049809">
    <property type="entry name" value="YehF/YfeS-like_WGR"/>
</dbReference>
<dbReference type="InterPro" id="IPR041677">
    <property type="entry name" value="DNA2/NAM7_AAA_11"/>
</dbReference>
<dbReference type="Pfam" id="PF13195">
    <property type="entry name" value="DUF4011"/>
    <property type="match status" value="1"/>
</dbReference>
<dbReference type="InterPro" id="IPR011009">
    <property type="entry name" value="Kinase-like_dom_sf"/>
</dbReference>
<dbReference type="InterPro" id="IPR045055">
    <property type="entry name" value="DNA2/NAM7-like"/>
</dbReference>
<dbReference type="PANTHER" id="PTHR10887:SF495">
    <property type="entry name" value="HELICASE SENATAXIN ISOFORM X1-RELATED"/>
    <property type="match status" value="1"/>
</dbReference>
<dbReference type="CDD" id="cd07996">
    <property type="entry name" value="WGR_MMR_like"/>
    <property type="match status" value="1"/>
</dbReference>
<feature type="compositionally biased region" description="Basic and acidic residues" evidence="1">
    <location>
        <begin position="1792"/>
        <end position="1803"/>
    </location>
</feature>
<gene>
    <name evidence="3" type="ORF">NT6N_21160</name>
</gene>
<feature type="region of interest" description="Disordered" evidence="1">
    <location>
        <begin position="1740"/>
        <end position="1762"/>
    </location>
</feature>
<dbReference type="Pfam" id="PF18741">
    <property type="entry name" value="MTES_1575"/>
    <property type="match status" value="1"/>
</dbReference>
<dbReference type="Pfam" id="PF05406">
    <property type="entry name" value="WGR"/>
    <property type="match status" value="1"/>
</dbReference>
<dbReference type="InterPro" id="IPR049468">
    <property type="entry name" value="Restrct_endonuc-II-like_dom"/>
</dbReference>
<dbReference type="Gene3D" id="3.40.50.300">
    <property type="entry name" value="P-loop containing nucleotide triphosphate hydrolases"/>
    <property type="match status" value="3"/>
</dbReference>
<keyword evidence="3" id="KW-0547">Nucleotide-binding</keyword>
<keyword evidence="3" id="KW-0347">Helicase</keyword>
<dbReference type="EMBL" id="AP026866">
    <property type="protein sequence ID" value="BDS07076.1"/>
    <property type="molecule type" value="Genomic_DNA"/>
</dbReference>
<dbReference type="SUPFAM" id="SSF52540">
    <property type="entry name" value="P-loop containing nucleoside triphosphate hydrolases"/>
    <property type="match status" value="1"/>
</dbReference>
<evidence type="ECO:0000259" key="2">
    <source>
        <dbReference type="PROSITE" id="PS51977"/>
    </source>
</evidence>
<feature type="region of interest" description="Disordered" evidence="1">
    <location>
        <begin position="1782"/>
        <end position="1823"/>
    </location>
</feature>
<organism evidence="3">
    <name type="scientific">Oceaniferula spumae</name>
    <dbReference type="NCBI Taxonomy" id="2979115"/>
    <lineage>
        <taxon>Bacteria</taxon>
        <taxon>Pseudomonadati</taxon>
        <taxon>Verrucomicrobiota</taxon>
        <taxon>Verrucomicrobiia</taxon>
        <taxon>Verrucomicrobiales</taxon>
        <taxon>Verrucomicrobiaceae</taxon>
        <taxon>Oceaniferula</taxon>
    </lineage>
</organism>
<dbReference type="SUPFAM" id="SSF56112">
    <property type="entry name" value="Protein kinase-like (PK-like)"/>
    <property type="match status" value="1"/>
</dbReference>
<dbReference type="KEGG" id="osu:NT6N_21160"/>
<dbReference type="Pfam" id="PF13087">
    <property type="entry name" value="AAA_12"/>
    <property type="match status" value="1"/>
</dbReference>
<evidence type="ECO:0000256" key="1">
    <source>
        <dbReference type="SAM" id="MobiDB-lite"/>
    </source>
</evidence>
<dbReference type="InterPro" id="IPR025103">
    <property type="entry name" value="DUF4011"/>
</dbReference>
<feature type="compositionally biased region" description="Polar residues" evidence="1">
    <location>
        <begin position="1782"/>
        <end position="1791"/>
    </location>
</feature>